<dbReference type="InterPro" id="IPR012657">
    <property type="entry name" value="23S_rRNA-intervening_sequence"/>
</dbReference>
<gene>
    <name evidence="1" type="ORF">IPP15_10965</name>
</gene>
<dbReference type="SUPFAM" id="SSF158446">
    <property type="entry name" value="IVS-encoded protein-like"/>
    <property type="match status" value="1"/>
</dbReference>
<dbReference type="EMBL" id="JADKGY010000008">
    <property type="protein sequence ID" value="MBK9982922.1"/>
    <property type="molecule type" value="Genomic_DNA"/>
</dbReference>
<dbReference type="InterPro" id="IPR036583">
    <property type="entry name" value="23S_rRNA_IVS_sf"/>
</dbReference>
<evidence type="ECO:0000313" key="1">
    <source>
        <dbReference type="EMBL" id="MBK9982922.1"/>
    </source>
</evidence>
<accession>A0A9D7STQ8</accession>
<proteinExistence type="predicted"/>
<dbReference type="AlphaFoldDB" id="A0A9D7STQ8"/>
<dbReference type="CDD" id="cd16377">
    <property type="entry name" value="23S_rRNA_IVP_like"/>
    <property type="match status" value="1"/>
</dbReference>
<dbReference type="Pfam" id="PF05635">
    <property type="entry name" value="23S_rRNA_IVP"/>
    <property type="match status" value="1"/>
</dbReference>
<dbReference type="NCBIfam" id="TIGR02436">
    <property type="entry name" value="four helix bundle protein"/>
    <property type="match status" value="1"/>
</dbReference>
<reference evidence="1 2" key="1">
    <citation type="submission" date="2020-10" db="EMBL/GenBank/DDBJ databases">
        <title>Connecting structure to function with the recovery of over 1000 high-quality activated sludge metagenome-assembled genomes encoding full-length rRNA genes using long-read sequencing.</title>
        <authorList>
            <person name="Singleton C.M."/>
            <person name="Petriglieri F."/>
            <person name="Kristensen J.M."/>
            <person name="Kirkegaard R.H."/>
            <person name="Michaelsen T.Y."/>
            <person name="Andersen M.H."/>
            <person name="Karst S.M."/>
            <person name="Dueholm M.S."/>
            <person name="Nielsen P.H."/>
            <person name="Albertsen M."/>
        </authorList>
    </citation>
    <scope>NUCLEOTIDE SEQUENCE [LARGE SCALE GENOMIC DNA]</scope>
    <source>
        <strain evidence="1">Ribe_18-Q3-R11-54_MAXAC.273</strain>
    </source>
</reference>
<dbReference type="PANTHER" id="PTHR38471">
    <property type="entry name" value="FOUR HELIX BUNDLE PROTEIN"/>
    <property type="match status" value="1"/>
</dbReference>
<evidence type="ECO:0000313" key="2">
    <source>
        <dbReference type="Proteomes" id="UP000808337"/>
    </source>
</evidence>
<dbReference type="Proteomes" id="UP000808337">
    <property type="component" value="Unassembled WGS sequence"/>
</dbReference>
<organism evidence="1 2">
    <name type="scientific">Candidatus Opimibacter skivensis</name>
    <dbReference type="NCBI Taxonomy" id="2982028"/>
    <lineage>
        <taxon>Bacteria</taxon>
        <taxon>Pseudomonadati</taxon>
        <taxon>Bacteroidota</taxon>
        <taxon>Saprospiria</taxon>
        <taxon>Saprospirales</taxon>
        <taxon>Saprospiraceae</taxon>
        <taxon>Candidatus Opimibacter</taxon>
    </lineage>
</organism>
<protein>
    <submittedName>
        <fullName evidence="1">Four helix bundle protein</fullName>
    </submittedName>
</protein>
<sequence length="123" mass="13810">MFLKLAHTNLDVYKYSYALILEAYRVTKILPADERFNLVSQLRRAALSVHLNIAEGSSRKSMGERKRFYEIARGSLIEVDTAIGVAFGLEYVTLDQVGKLGEVIINSFKVLTGLIDKNKADND</sequence>
<dbReference type="Gene3D" id="1.20.1440.60">
    <property type="entry name" value="23S rRNA-intervening sequence"/>
    <property type="match status" value="1"/>
</dbReference>
<dbReference type="PANTHER" id="PTHR38471:SF2">
    <property type="entry name" value="FOUR HELIX BUNDLE PROTEIN"/>
    <property type="match status" value="1"/>
</dbReference>
<comment type="caution">
    <text evidence="1">The sequence shown here is derived from an EMBL/GenBank/DDBJ whole genome shotgun (WGS) entry which is preliminary data.</text>
</comment>
<name>A0A9D7STQ8_9BACT</name>